<sequence>MTEDEEFDLFGELSPEEQSISADIRKRLCDTQQLSASPKSLLANQRLSYLQSDRKVDNTTKASNTLRNSRPLNFGLLFSTPERQSIIESVYDHARSKGWSAQRHGAFPTRDIPVKEISVSGIIYARLSVSLFPFIQHYTGIDAKYWTFRDLFVVGYHEHHQRALELHSDG</sequence>
<dbReference type="Proteomes" id="UP000242474">
    <property type="component" value="Unassembled WGS sequence"/>
</dbReference>
<name>A0A2G5BIR4_COERN</name>
<proteinExistence type="predicted"/>
<reference evidence="1 2" key="1">
    <citation type="journal article" date="2015" name="Genome Biol. Evol.">
        <title>Phylogenomic analyses indicate that early fungi evolved digesting cell walls of algal ancestors of land plants.</title>
        <authorList>
            <person name="Chang Y."/>
            <person name="Wang S."/>
            <person name="Sekimoto S."/>
            <person name="Aerts A.L."/>
            <person name="Choi C."/>
            <person name="Clum A."/>
            <person name="LaButti K.M."/>
            <person name="Lindquist E.A."/>
            <person name="Yee Ngan C."/>
            <person name="Ohm R.A."/>
            <person name="Salamov A.A."/>
            <person name="Grigoriev I.V."/>
            <person name="Spatafora J.W."/>
            <person name="Berbee M.L."/>
        </authorList>
    </citation>
    <scope>NUCLEOTIDE SEQUENCE [LARGE SCALE GENOMIC DNA]</scope>
    <source>
        <strain evidence="1 2">NRRL 1564</strain>
    </source>
</reference>
<evidence type="ECO:0000313" key="1">
    <source>
        <dbReference type="EMBL" id="PIA18879.1"/>
    </source>
</evidence>
<dbReference type="AlphaFoldDB" id="A0A2G5BIR4"/>
<gene>
    <name evidence="1" type="ORF">COEREDRAFT_6054</name>
</gene>
<keyword evidence="2" id="KW-1185">Reference proteome</keyword>
<protein>
    <submittedName>
        <fullName evidence="1">Uncharacterized protein</fullName>
    </submittedName>
</protein>
<organism evidence="1 2">
    <name type="scientific">Coemansia reversa (strain ATCC 12441 / NRRL 1564)</name>
    <dbReference type="NCBI Taxonomy" id="763665"/>
    <lineage>
        <taxon>Eukaryota</taxon>
        <taxon>Fungi</taxon>
        <taxon>Fungi incertae sedis</taxon>
        <taxon>Zoopagomycota</taxon>
        <taxon>Kickxellomycotina</taxon>
        <taxon>Kickxellomycetes</taxon>
        <taxon>Kickxellales</taxon>
        <taxon>Kickxellaceae</taxon>
        <taxon>Coemansia</taxon>
    </lineage>
</organism>
<dbReference type="OrthoDB" id="69177at2759"/>
<dbReference type="EMBL" id="KZ303488">
    <property type="protein sequence ID" value="PIA18879.1"/>
    <property type="molecule type" value="Genomic_DNA"/>
</dbReference>
<accession>A0A2G5BIR4</accession>
<evidence type="ECO:0000313" key="2">
    <source>
        <dbReference type="Proteomes" id="UP000242474"/>
    </source>
</evidence>